<dbReference type="Proteomes" id="UP000268162">
    <property type="component" value="Unassembled WGS sequence"/>
</dbReference>
<sequence>MSTDSGGVPVNRLASDCRLYTLLFKAGRSDIYYLPGNSPLLLKAGMKVVCEGDRGIDVGEIGQDHLYCVFRAVHIAYTSVNCKEVLVKRIERVATPADLAKTPIQRQDENRALDVCQSKAIERGLPMRILDAEFQWDRQKLIFTYQTDRRVDFRDLVRDLYKTFKARIWLKEEPNPHIPR</sequence>
<proteinExistence type="predicted"/>
<gene>
    <name evidence="2" type="ORF">BJ085DRAFT_16657</name>
</gene>
<dbReference type="PANTHER" id="PTHR43830">
    <property type="entry name" value="PROTEIN PSP1"/>
    <property type="match status" value="1"/>
</dbReference>
<dbReference type="InterPro" id="IPR007557">
    <property type="entry name" value="PSP1_C"/>
</dbReference>
<name>A0A4P9ZYS0_9FUNG</name>
<evidence type="ECO:0000313" key="3">
    <source>
        <dbReference type="Proteomes" id="UP000268162"/>
    </source>
</evidence>
<reference evidence="3" key="1">
    <citation type="journal article" date="2018" name="Nat. Microbiol.">
        <title>Leveraging single-cell genomics to expand the fungal tree of life.</title>
        <authorList>
            <person name="Ahrendt S.R."/>
            <person name="Quandt C.A."/>
            <person name="Ciobanu D."/>
            <person name="Clum A."/>
            <person name="Salamov A."/>
            <person name="Andreopoulos B."/>
            <person name="Cheng J.F."/>
            <person name="Woyke T."/>
            <person name="Pelin A."/>
            <person name="Henrissat B."/>
            <person name="Reynolds N.K."/>
            <person name="Benny G.L."/>
            <person name="Smith M.E."/>
            <person name="James T.Y."/>
            <person name="Grigoriev I.V."/>
        </authorList>
    </citation>
    <scope>NUCLEOTIDE SEQUENCE [LARGE SCALE GENOMIC DNA]</scope>
    <source>
        <strain evidence="3">RSA 468</strain>
    </source>
</reference>
<evidence type="ECO:0000313" key="2">
    <source>
        <dbReference type="EMBL" id="RKP38221.1"/>
    </source>
</evidence>
<dbReference type="AlphaFoldDB" id="A0A4P9ZYS0"/>
<dbReference type="Pfam" id="PF04468">
    <property type="entry name" value="PSP1"/>
    <property type="match status" value="1"/>
</dbReference>
<organism evidence="2 3">
    <name type="scientific">Dimargaris cristalligena</name>
    <dbReference type="NCBI Taxonomy" id="215637"/>
    <lineage>
        <taxon>Eukaryota</taxon>
        <taxon>Fungi</taxon>
        <taxon>Fungi incertae sedis</taxon>
        <taxon>Zoopagomycota</taxon>
        <taxon>Kickxellomycotina</taxon>
        <taxon>Dimargaritomycetes</taxon>
        <taxon>Dimargaritales</taxon>
        <taxon>Dimargaritaceae</taxon>
        <taxon>Dimargaris</taxon>
    </lineage>
</organism>
<protein>
    <submittedName>
        <fullName evidence="2">PSP1 C-terminal conserved region-domain-containing protein</fullName>
    </submittedName>
</protein>
<accession>A0A4P9ZYS0</accession>
<evidence type="ECO:0000259" key="1">
    <source>
        <dbReference type="PROSITE" id="PS51411"/>
    </source>
</evidence>
<dbReference type="InterPro" id="IPR047767">
    <property type="entry name" value="PSP1-like"/>
</dbReference>
<dbReference type="NCBIfam" id="NF041131">
    <property type="entry name" value="RicT_YaaT_fam"/>
    <property type="match status" value="1"/>
</dbReference>
<dbReference type="PROSITE" id="PS51411">
    <property type="entry name" value="PSP1_C"/>
    <property type="match status" value="1"/>
</dbReference>
<feature type="domain" description="PSP1 C-terminal" evidence="1">
    <location>
        <begin position="88"/>
        <end position="173"/>
    </location>
</feature>
<dbReference type="EMBL" id="ML002392">
    <property type="protein sequence ID" value="RKP38221.1"/>
    <property type="molecule type" value="Genomic_DNA"/>
</dbReference>
<dbReference type="GO" id="GO:0005737">
    <property type="term" value="C:cytoplasm"/>
    <property type="evidence" value="ECO:0007669"/>
    <property type="project" value="TreeGrafter"/>
</dbReference>
<keyword evidence="3" id="KW-1185">Reference proteome</keyword>
<dbReference type="PANTHER" id="PTHR43830:SF3">
    <property type="entry name" value="PROTEIN PSP1"/>
    <property type="match status" value="1"/>
</dbReference>